<evidence type="ECO:0000313" key="2">
    <source>
        <dbReference type="EMBL" id="ASG22742.1"/>
    </source>
</evidence>
<dbReference type="InterPro" id="IPR027417">
    <property type="entry name" value="P-loop_NTPase"/>
</dbReference>
<protein>
    <recommendedName>
        <fullName evidence="1">Sulfotransferase domain-containing protein</fullName>
    </recommendedName>
</protein>
<name>A0A248JVK2_9PROT</name>
<proteinExistence type="predicted"/>
<dbReference type="EMBL" id="CP022111">
    <property type="protein sequence ID" value="ASG22742.1"/>
    <property type="molecule type" value="Genomic_DNA"/>
</dbReference>
<dbReference type="Gene3D" id="3.40.50.300">
    <property type="entry name" value="P-loop containing nucleotide triphosphate hydrolases"/>
    <property type="match status" value="1"/>
</dbReference>
<feature type="domain" description="Sulfotransferase" evidence="1">
    <location>
        <begin position="115"/>
        <end position="223"/>
    </location>
</feature>
<dbReference type="AlphaFoldDB" id="A0A248JVK2"/>
<dbReference type="SUPFAM" id="SSF52540">
    <property type="entry name" value="P-loop containing nucleoside triphosphate hydrolases"/>
    <property type="match status" value="1"/>
</dbReference>
<sequence length="309" mass="34205">MVPEILAPVHTAPPQMPHLYSPTGCDKISAIMRISHSHSISNNDFGSLVIAMMQENGATATTDDNIAIICVGLPGSASTWSFNVVRQLLTQAYGESGFRSDYANDLTDYVGIGEKARMPVVLKTHHPDTMMQLRIAHEDIATIITLRDPRDCVASLMRRFDQPFNEAFAYVLRSVRRVQACVAQGRRTLIFRYEDGFHDHPDSVARIAGFIGVTAADPALLAIHEGLRTRTVERTLAQMEDTGRFVENAGTDAHPNLYDPVTHWHRSHIGDGAVGKYKALPDRARSLMDNAFWSFLAAYYLPPDRAATA</sequence>
<evidence type="ECO:0000259" key="1">
    <source>
        <dbReference type="Pfam" id="PF00685"/>
    </source>
</evidence>
<gene>
    <name evidence="2" type="ORF">Y958_17695</name>
</gene>
<reference evidence="2 3" key="1">
    <citation type="submission" date="2017-06" db="EMBL/GenBank/DDBJ databases">
        <title>Complete genome sequence of Nitrospirillum amazonense strain CBAmC, an endophytic nitrogen-fixing and plant growth-promoting bacterium, isolated from sugarcane.</title>
        <authorList>
            <person name="Schwab S."/>
            <person name="dos Santos Teixeira K.R."/>
            <person name="Simoes Araujo J.L."/>
            <person name="Soares Vidal M."/>
            <person name="Borges de Freitas H.R."/>
            <person name="Rivello Crivelaro A.L."/>
            <person name="Bueno de Camargo Nunes A."/>
            <person name="dos Santos C.M."/>
            <person name="Palmeira da Silva Rosa D."/>
            <person name="da Silva Padilha D."/>
            <person name="da Silva E."/>
            <person name="Araujo Terra L."/>
            <person name="Soares Mendes V."/>
            <person name="Farinelli L."/>
            <person name="Magalhaes Cruz L."/>
            <person name="Baldani J.I."/>
        </authorList>
    </citation>
    <scope>NUCLEOTIDE SEQUENCE [LARGE SCALE GENOMIC DNA]</scope>
    <source>
        <strain evidence="2 3">CBAmC</strain>
    </source>
</reference>
<evidence type="ECO:0000313" key="3">
    <source>
        <dbReference type="Proteomes" id="UP000197153"/>
    </source>
</evidence>
<dbReference type="KEGG" id="nao:Y958_17695"/>
<dbReference type="Pfam" id="PF00685">
    <property type="entry name" value="Sulfotransfer_1"/>
    <property type="match status" value="1"/>
</dbReference>
<organism evidence="2 3">
    <name type="scientific">Nitrospirillum viridazoti CBAmc</name>
    <dbReference type="NCBI Taxonomy" id="1441467"/>
    <lineage>
        <taxon>Bacteria</taxon>
        <taxon>Pseudomonadati</taxon>
        <taxon>Pseudomonadota</taxon>
        <taxon>Alphaproteobacteria</taxon>
        <taxon>Rhodospirillales</taxon>
        <taxon>Azospirillaceae</taxon>
        <taxon>Nitrospirillum</taxon>
        <taxon>Nitrospirillum viridazoti</taxon>
    </lineage>
</organism>
<dbReference type="GO" id="GO:0008146">
    <property type="term" value="F:sulfotransferase activity"/>
    <property type="evidence" value="ECO:0007669"/>
    <property type="project" value="InterPro"/>
</dbReference>
<dbReference type="Proteomes" id="UP000197153">
    <property type="component" value="Chromosome 2"/>
</dbReference>
<accession>A0A248JVK2</accession>
<keyword evidence="3" id="KW-1185">Reference proteome</keyword>
<dbReference type="InterPro" id="IPR000863">
    <property type="entry name" value="Sulfotransferase_dom"/>
</dbReference>